<evidence type="ECO:0000256" key="7">
    <source>
        <dbReference type="ARBA" id="ARBA00022840"/>
    </source>
</evidence>
<accession>A0ABS0F1V8</accession>
<dbReference type="PROSITE" id="PS51643">
    <property type="entry name" value="HD_CAS3"/>
    <property type="match status" value="1"/>
</dbReference>
<keyword evidence="5" id="KW-0378">Hydrolase</keyword>
<dbReference type="EMBL" id="JADPKZ010000035">
    <property type="protein sequence ID" value="MBF8377292.1"/>
    <property type="molecule type" value="Genomic_DNA"/>
</dbReference>
<evidence type="ECO:0000256" key="8">
    <source>
        <dbReference type="ARBA" id="ARBA00023118"/>
    </source>
</evidence>
<dbReference type="InterPro" id="IPR038257">
    <property type="entry name" value="CRISPR-assoc_Cas3_HD_sf"/>
</dbReference>
<dbReference type="Gene3D" id="1.10.3210.30">
    <property type="match status" value="1"/>
</dbReference>
<reference evidence="10 11" key="1">
    <citation type="submission" date="2020-11" db="EMBL/GenBank/DDBJ databases">
        <title>Genomic insight of Alicyclobacillus mali FL 18 reveals a new arsenic-resistant strain, with potential in environmental biotechnology.</title>
        <authorList>
            <person name="Fiorentino G."/>
            <person name="Gallo G."/>
            <person name="Aulitto M."/>
        </authorList>
    </citation>
    <scope>NUCLEOTIDE SEQUENCE [LARGE SCALE GENOMIC DNA]</scope>
    <source>
        <strain evidence="10 11">FL 18</strain>
    </source>
</reference>
<evidence type="ECO:0000256" key="5">
    <source>
        <dbReference type="ARBA" id="ARBA00022801"/>
    </source>
</evidence>
<evidence type="ECO:0000256" key="2">
    <source>
        <dbReference type="ARBA" id="ARBA00009046"/>
    </source>
</evidence>
<dbReference type="Pfam" id="PF18019">
    <property type="entry name" value="Cas3_HD"/>
    <property type="match status" value="1"/>
</dbReference>
<comment type="similarity">
    <text evidence="1">In the N-terminal section; belongs to the CRISPR-associated nuclease Cas3-HD family.</text>
</comment>
<dbReference type="InterPro" id="IPR006483">
    <property type="entry name" value="CRISPR-assoc_Cas3_HD"/>
</dbReference>
<feature type="domain" description="HD Cas3-type" evidence="9">
    <location>
        <begin position="782"/>
        <end position="984"/>
    </location>
</feature>
<dbReference type="Gene3D" id="3.40.50.300">
    <property type="entry name" value="P-loop containing nucleotide triphosphate hydrolases"/>
    <property type="match status" value="1"/>
</dbReference>
<keyword evidence="4" id="KW-0547">Nucleotide-binding</keyword>
<organism evidence="10 11">
    <name type="scientific">Alicyclobacillus mali</name>
    <name type="common">ex Roth et al. 2021</name>
    <dbReference type="NCBI Taxonomy" id="1123961"/>
    <lineage>
        <taxon>Bacteria</taxon>
        <taxon>Bacillati</taxon>
        <taxon>Bacillota</taxon>
        <taxon>Bacilli</taxon>
        <taxon>Bacillales</taxon>
        <taxon>Alicyclobacillaceae</taxon>
        <taxon>Alicyclobacillus</taxon>
    </lineage>
</organism>
<evidence type="ECO:0000256" key="1">
    <source>
        <dbReference type="ARBA" id="ARBA00006847"/>
    </source>
</evidence>
<keyword evidence="3" id="KW-0479">Metal-binding</keyword>
<keyword evidence="6" id="KW-0347">Helicase</keyword>
<name>A0ABS0F1V8_9BACL</name>
<evidence type="ECO:0000259" key="9">
    <source>
        <dbReference type="PROSITE" id="PS51643"/>
    </source>
</evidence>
<dbReference type="RefSeq" id="WP_195867305.1">
    <property type="nucleotide sequence ID" value="NZ_JADPKZ010000035.1"/>
</dbReference>
<protein>
    <submittedName>
        <fullName evidence="10">Type I-U CRISPR-associated helicase/endonuclease Cas3</fullName>
    </submittedName>
</protein>
<dbReference type="Pfam" id="PF22590">
    <property type="entry name" value="Cas3-like_C_2"/>
    <property type="match status" value="1"/>
</dbReference>
<evidence type="ECO:0000313" key="11">
    <source>
        <dbReference type="Proteomes" id="UP000642910"/>
    </source>
</evidence>
<dbReference type="SUPFAM" id="SSF109604">
    <property type="entry name" value="HD-domain/PDEase-like"/>
    <property type="match status" value="1"/>
</dbReference>
<dbReference type="InterPro" id="IPR013444">
    <property type="entry name" value="Helicase_Cas3_CRISPR-ass_Anaes"/>
</dbReference>
<comment type="caution">
    <text evidence="10">The sequence shown here is derived from an EMBL/GenBank/DDBJ whole genome shotgun (WGS) entry which is preliminary data.</text>
</comment>
<gene>
    <name evidence="10" type="primary">cas3u</name>
    <name evidence="10" type="ORF">IW967_05330</name>
</gene>
<dbReference type="NCBIfam" id="TIGR01596">
    <property type="entry name" value="cas3_HD"/>
    <property type="match status" value="1"/>
</dbReference>
<evidence type="ECO:0000256" key="3">
    <source>
        <dbReference type="ARBA" id="ARBA00022723"/>
    </source>
</evidence>
<evidence type="ECO:0000256" key="4">
    <source>
        <dbReference type="ARBA" id="ARBA00022741"/>
    </source>
</evidence>
<sequence>MNASLSRGDFVQFLREVHGYEPFPWQVRLLDHLAETGSWPKLLKLPTASGKTSVIDIAVFFLALEAGAGARRRAPVRMGFIVDRRLVVDDAYEHAKRLAEKLAQAQEGTVTARVAARLRDVSGGGESLVVQRLRGGLPREDDWARTPVQPTVVCSTVDQIGSRLLFRGYGVSDAMKPVHAGLLGVDCQLFLDEAHLAEPLRQTLSWIEAYQGDSWKPVDIEMPWGYTVMTATPQEEGGGAFDLADEDTHHPILGARWSAGKPVRLVEFKKARDASASNDAVASGSDAVDEEHRVQVLVQEFLHVAQMLRSQGVANPAVAVVVNRVGRARAVFEALRAVLDVDQWQTMLIIGPARPLDRDAWLTHALEPLRTQPRPEVRRLAAPVALVATQCVEVGIDIDLDAVVSDLAPIDALRQRFGRLNRAGRPTPCFGAVVAAPVDLSARTDDPVYGRALAEAWAYLKRHAQPGGRKEPPVIDFGLAAFHRLAQEDPVPAEAMSQTEDAPTLMPAHVDLLTATSPVPAADPDVSLYLHGPRRQPDAVSVVWRADVDPSAGDDATYSLLQLVLPRSAEAVELPVWAVRRWLSHDSAKEIELADIASRRSDEEAGIRRLERRAFRWTGDPDTSHWVNARQIRPGDTVIVPAQYGGLDPYGWNPDWNEAARDLGLEANLPFQAGYFAVRVAPGLIPAEEEGKLAALLAEYEVFPWRDARDALLELALDETLRDALGKLDEARSEVEVLYDVYGRDELGRPRGIVFQAPRGLRVSGQSRAAAPSTEDDAFGSLASLPVLLDEHCLRVSEAAARFGRLAGLPAGITQDLSLAGLLHDLGKADPRFQAFLAYGDPLGPNLEGPLLAKSGRRLPHQARWQAGLPYRWRHEALSVAVALRHPRFREAKDPALVLWLIGTHHGYGRPFFPHADPELRRATEATQSLLGASVAISPATGPQELSFDWEGEDWAGLYERLKARYGAWTIAYLESVLRLADHRVSEDERRVGGTEHALERIPT</sequence>
<keyword evidence="8" id="KW-0051">Antiviral defense</keyword>
<proteinExistence type="inferred from homology"/>
<dbReference type="InterPro" id="IPR027417">
    <property type="entry name" value="P-loop_NTPase"/>
</dbReference>
<dbReference type="InterPro" id="IPR054712">
    <property type="entry name" value="Cas3-like_dom"/>
</dbReference>
<evidence type="ECO:0000256" key="6">
    <source>
        <dbReference type="ARBA" id="ARBA00022806"/>
    </source>
</evidence>
<keyword evidence="11" id="KW-1185">Reference proteome</keyword>
<dbReference type="Proteomes" id="UP000642910">
    <property type="component" value="Unassembled WGS sequence"/>
</dbReference>
<keyword evidence="7" id="KW-0067">ATP-binding</keyword>
<comment type="similarity">
    <text evidence="2">In the central section; belongs to the CRISPR-associated helicase Cas3 family.</text>
</comment>
<evidence type="ECO:0000313" key="10">
    <source>
        <dbReference type="EMBL" id="MBF8377292.1"/>
    </source>
</evidence>
<dbReference type="NCBIfam" id="TIGR02621">
    <property type="entry name" value="cas3_GSU0051"/>
    <property type="match status" value="1"/>
</dbReference>
<dbReference type="SUPFAM" id="SSF52540">
    <property type="entry name" value="P-loop containing nucleoside triphosphate hydrolases"/>
    <property type="match status" value="1"/>
</dbReference>